<dbReference type="Proteomes" id="UP000245946">
    <property type="component" value="Unassembled WGS sequence"/>
</dbReference>
<protein>
    <submittedName>
        <fullName evidence="3">Uncharacterized protein</fullName>
    </submittedName>
</protein>
<name>A0A316Z9H3_9BASI</name>
<sequence length="111" mass="11716">MIEKRRSGSGNGKGKSGVETAGGLVAMPSRARAARRRSSLRLCTGAALSRVGEHAPARLRRERRLLLAAQHRLVVGILVIVVIVLLAVANGAAASAAARRRAHVLVVELVR</sequence>
<accession>A0A316Z9H3</accession>
<keyword evidence="2" id="KW-0472">Membrane</keyword>
<dbReference type="RefSeq" id="XP_025597184.1">
    <property type="nucleotide sequence ID" value="XM_025745798.1"/>
</dbReference>
<keyword evidence="4" id="KW-1185">Reference proteome</keyword>
<feature type="region of interest" description="Disordered" evidence="1">
    <location>
        <begin position="1"/>
        <end position="21"/>
    </location>
</feature>
<dbReference type="AlphaFoldDB" id="A0A316Z9H3"/>
<evidence type="ECO:0000256" key="2">
    <source>
        <dbReference type="SAM" id="Phobius"/>
    </source>
</evidence>
<evidence type="ECO:0000256" key="1">
    <source>
        <dbReference type="SAM" id="MobiDB-lite"/>
    </source>
</evidence>
<evidence type="ECO:0000313" key="3">
    <source>
        <dbReference type="EMBL" id="PWN96905.1"/>
    </source>
</evidence>
<evidence type="ECO:0000313" key="4">
    <source>
        <dbReference type="Proteomes" id="UP000245946"/>
    </source>
</evidence>
<keyword evidence="2" id="KW-0812">Transmembrane</keyword>
<dbReference type="EMBL" id="KZ819297">
    <property type="protein sequence ID" value="PWN96905.1"/>
    <property type="molecule type" value="Genomic_DNA"/>
</dbReference>
<keyword evidence="2" id="KW-1133">Transmembrane helix</keyword>
<feature type="transmembrane region" description="Helical" evidence="2">
    <location>
        <begin position="73"/>
        <end position="98"/>
    </location>
</feature>
<proteinExistence type="predicted"/>
<reference evidence="3 4" key="1">
    <citation type="journal article" date="2018" name="Mol. Biol. Evol.">
        <title>Broad Genomic Sampling Reveals a Smut Pathogenic Ancestry of the Fungal Clade Ustilaginomycotina.</title>
        <authorList>
            <person name="Kijpornyongpan T."/>
            <person name="Mondo S.J."/>
            <person name="Barry K."/>
            <person name="Sandor L."/>
            <person name="Lee J."/>
            <person name="Lipzen A."/>
            <person name="Pangilinan J."/>
            <person name="LaButti K."/>
            <person name="Hainaut M."/>
            <person name="Henrissat B."/>
            <person name="Grigoriev I.V."/>
            <person name="Spatafora J.W."/>
            <person name="Aime M.C."/>
        </authorList>
    </citation>
    <scope>NUCLEOTIDE SEQUENCE [LARGE SCALE GENOMIC DNA]</scope>
    <source>
        <strain evidence="3 4">MCA 4186</strain>
    </source>
</reference>
<gene>
    <name evidence="3" type="ORF">FA09DRAFT_71911</name>
</gene>
<dbReference type="GeneID" id="37273342"/>
<organism evidence="3 4">
    <name type="scientific">Tilletiopsis washingtonensis</name>
    <dbReference type="NCBI Taxonomy" id="58919"/>
    <lineage>
        <taxon>Eukaryota</taxon>
        <taxon>Fungi</taxon>
        <taxon>Dikarya</taxon>
        <taxon>Basidiomycota</taxon>
        <taxon>Ustilaginomycotina</taxon>
        <taxon>Exobasidiomycetes</taxon>
        <taxon>Entylomatales</taxon>
        <taxon>Entylomatales incertae sedis</taxon>
        <taxon>Tilletiopsis</taxon>
    </lineage>
</organism>